<dbReference type="Proteomes" id="UP000699462">
    <property type="component" value="Unassembled WGS sequence"/>
</dbReference>
<protein>
    <submittedName>
        <fullName evidence="3">Uncharacterized protein</fullName>
    </submittedName>
</protein>
<dbReference type="OrthoDB" id="6247216at2759"/>
<name>A0A8T0DP84_9TREM</name>
<sequence>MVNIISVPVKPSIHEKLNTISSKNHSHRPRGPLQPTPPYSSFTDFRQASHQQHKNHGKLASAENDCYLMRPQSIVFIHVCICLLVCPQFLLVPE</sequence>
<organism evidence="3 4">
    <name type="scientific">Paragonimus westermani</name>
    <dbReference type="NCBI Taxonomy" id="34504"/>
    <lineage>
        <taxon>Eukaryota</taxon>
        <taxon>Metazoa</taxon>
        <taxon>Spiralia</taxon>
        <taxon>Lophotrochozoa</taxon>
        <taxon>Platyhelminthes</taxon>
        <taxon>Trematoda</taxon>
        <taxon>Digenea</taxon>
        <taxon>Plagiorchiida</taxon>
        <taxon>Troglotremata</taxon>
        <taxon>Troglotrematidae</taxon>
        <taxon>Paragonimus</taxon>
    </lineage>
</organism>
<dbReference type="AlphaFoldDB" id="A0A8T0DP84"/>
<proteinExistence type="predicted"/>
<evidence type="ECO:0000256" key="1">
    <source>
        <dbReference type="SAM" id="MobiDB-lite"/>
    </source>
</evidence>
<keyword evidence="2" id="KW-0472">Membrane</keyword>
<comment type="caution">
    <text evidence="3">The sequence shown here is derived from an EMBL/GenBank/DDBJ whole genome shotgun (WGS) entry which is preliminary data.</text>
</comment>
<evidence type="ECO:0000313" key="3">
    <source>
        <dbReference type="EMBL" id="KAF8569092.1"/>
    </source>
</evidence>
<accession>A0A8T0DP84</accession>
<gene>
    <name evidence="3" type="ORF">P879_02954</name>
</gene>
<reference evidence="3 4" key="1">
    <citation type="submission" date="2019-07" db="EMBL/GenBank/DDBJ databases">
        <title>Annotation for the trematode Paragonimus westermani.</title>
        <authorList>
            <person name="Choi Y.-J."/>
        </authorList>
    </citation>
    <scope>NUCLEOTIDE SEQUENCE [LARGE SCALE GENOMIC DNA]</scope>
    <source>
        <strain evidence="3">180907_Pwestermani</strain>
    </source>
</reference>
<evidence type="ECO:0000256" key="2">
    <source>
        <dbReference type="SAM" id="Phobius"/>
    </source>
</evidence>
<keyword evidence="2" id="KW-1133">Transmembrane helix</keyword>
<feature type="compositionally biased region" description="Polar residues" evidence="1">
    <location>
        <begin position="39"/>
        <end position="50"/>
    </location>
</feature>
<evidence type="ECO:0000313" key="4">
    <source>
        <dbReference type="Proteomes" id="UP000699462"/>
    </source>
</evidence>
<dbReference type="EMBL" id="JTDF01002197">
    <property type="protein sequence ID" value="KAF8569092.1"/>
    <property type="molecule type" value="Genomic_DNA"/>
</dbReference>
<feature type="region of interest" description="Disordered" evidence="1">
    <location>
        <begin position="19"/>
        <end position="56"/>
    </location>
</feature>
<keyword evidence="2" id="KW-0812">Transmembrane</keyword>
<feature type="transmembrane region" description="Helical" evidence="2">
    <location>
        <begin position="74"/>
        <end position="92"/>
    </location>
</feature>
<keyword evidence="4" id="KW-1185">Reference proteome</keyword>